<dbReference type="PANTHER" id="PTHR23355">
    <property type="entry name" value="RIBONUCLEASE"/>
    <property type="match status" value="1"/>
</dbReference>
<dbReference type="Pfam" id="PF00773">
    <property type="entry name" value="RNB"/>
    <property type="match status" value="1"/>
</dbReference>
<feature type="domain" description="Cold-shock" evidence="4">
    <location>
        <begin position="70"/>
        <end position="131"/>
    </location>
</feature>
<dbReference type="SUPFAM" id="SSF50249">
    <property type="entry name" value="Nucleic acid-binding proteins"/>
    <property type="match status" value="2"/>
</dbReference>
<name>A0A382A776_9ZZZZ</name>
<dbReference type="InterPro" id="IPR001900">
    <property type="entry name" value="RNase_II/R"/>
</dbReference>
<dbReference type="Pfam" id="PF08206">
    <property type="entry name" value="OB_RNB"/>
    <property type="match status" value="1"/>
</dbReference>
<evidence type="ECO:0000259" key="5">
    <source>
        <dbReference type="SMART" id="SM00955"/>
    </source>
</evidence>
<dbReference type="InterPro" id="IPR050180">
    <property type="entry name" value="RNR_Ribonuclease"/>
</dbReference>
<dbReference type="PANTHER" id="PTHR23355:SF9">
    <property type="entry name" value="DIS3-LIKE EXONUCLEASE 2"/>
    <property type="match status" value="1"/>
</dbReference>
<dbReference type="GO" id="GO:0005829">
    <property type="term" value="C:cytosol"/>
    <property type="evidence" value="ECO:0007669"/>
    <property type="project" value="TreeGrafter"/>
</dbReference>
<dbReference type="GO" id="GO:0006402">
    <property type="term" value="P:mRNA catabolic process"/>
    <property type="evidence" value="ECO:0007669"/>
    <property type="project" value="TreeGrafter"/>
</dbReference>
<dbReference type="GO" id="GO:0004527">
    <property type="term" value="F:exonuclease activity"/>
    <property type="evidence" value="ECO:0007669"/>
    <property type="project" value="UniProtKB-KW"/>
</dbReference>
<dbReference type="EMBL" id="UINC01023999">
    <property type="protein sequence ID" value="SVA96803.1"/>
    <property type="molecule type" value="Genomic_DNA"/>
</dbReference>
<dbReference type="InterPro" id="IPR040476">
    <property type="entry name" value="CSD2"/>
</dbReference>
<dbReference type="Gene3D" id="2.40.50.140">
    <property type="entry name" value="Nucleic acid-binding proteins"/>
    <property type="match status" value="1"/>
</dbReference>
<keyword evidence="1" id="KW-0540">Nuclease</keyword>
<dbReference type="InterPro" id="IPR012340">
    <property type="entry name" value="NA-bd_OB-fold"/>
</dbReference>
<dbReference type="InterPro" id="IPR011129">
    <property type="entry name" value="CSD"/>
</dbReference>
<dbReference type="GO" id="GO:0003723">
    <property type="term" value="F:RNA binding"/>
    <property type="evidence" value="ECO:0007669"/>
    <property type="project" value="InterPro"/>
</dbReference>
<sequence length="408" mass="46295">MKLTQEKILSLMKKKVARPMKVAELSRLLGVPEPQKREFRNHIKEMAGEGTLIKIRGGRYGLPDEMHLVTGKLHGHPNGFGFVIPDKQHGEDDVYVNARNMNEAMHLDHVVVRIESEREPGKPAGRVIRILQRNTTHLVGTYETFGKDGWVIPTEAKYFHDVFVPGKYRKGAKNGQIVHVEIETFPTRHQPPIGKVTEVLGSSNDPNVEIQSIFRKHGVRQGFPPEILDAARDAEAKDLAGFLKKRKDFTQLLTFTIDGERAKDFDDAVSLERFEEGYRLGVHIADVSHFVQENSLLDQEALERGTSIYYADGVIPMLPVSLSNEACSLKPGEPRLTLSAIMDFDHQANFIVGSLHPSIIKSRRRFTYNEVHDLLGKKKEEKDDPFLQTLTDMYQLSQLLRQKRFQSG</sequence>
<feature type="domain" description="RNB" evidence="5">
    <location>
        <begin position="246"/>
        <end position="408"/>
    </location>
</feature>
<evidence type="ECO:0000259" key="4">
    <source>
        <dbReference type="SMART" id="SM00357"/>
    </source>
</evidence>
<evidence type="ECO:0000313" key="6">
    <source>
        <dbReference type="EMBL" id="SVA96803.1"/>
    </source>
</evidence>
<dbReference type="Pfam" id="PF17876">
    <property type="entry name" value="CSD2"/>
    <property type="match status" value="1"/>
</dbReference>
<keyword evidence="2" id="KW-0378">Hydrolase</keyword>
<evidence type="ECO:0000256" key="1">
    <source>
        <dbReference type="ARBA" id="ARBA00022722"/>
    </source>
</evidence>
<dbReference type="SMART" id="SM00357">
    <property type="entry name" value="CSP"/>
    <property type="match status" value="1"/>
</dbReference>
<accession>A0A382A776</accession>
<gene>
    <name evidence="6" type="ORF">METZ01_LOCUS149657</name>
</gene>
<reference evidence="6" key="1">
    <citation type="submission" date="2018-05" db="EMBL/GenBank/DDBJ databases">
        <authorList>
            <person name="Lanie J.A."/>
            <person name="Ng W.-L."/>
            <person name="Kazmierczak K.M."/>
            <person name="Andrzejewski T.M."/>
            <person name="Davidsen T.M."/>
            <person name="Wayne K.J."/>
            <person name="Tettelin H."/>
            <person name="Glass J.I."/>
            <person name="Rusch D."/>
            <person name="Podicherti R."/>
            <person name="Tsui H.-C.T."/>
            <person name="Winkler M.E."/>
        </authorList>
    </citation>
    <scope>NUCLEOTIDE SEQUENCE</scope>
</reference>
<dbReference type="InterPro" id="IPR013223">
    <property type="entry name" value="RNase_B_OB_dom"/>
</dbReference>
<evidence type="ECO:0000256" key="3">
    <source>
        <dbReference type="ARBA" id="ARBA00022839"/>
    </source>
</evidence>
<feature type="non-terminal residue" evidence="6">
    <location>
        <position position="408"/>
    </location>
</feature>
<organism evidence="6">
    <name type="scientific">marine metagenome</name>
    <dbReference type="NCBI Taxonomy" id="408172"/>
    <lineage>
        <taxon>unclassified sequences</taxon>
        <taxon>metagenomes</taxon>
        <taxon>ecological metagenomes</taxon>
    </lineage>
</organism>
<dbReference type="AlphaFoldDB" id="A0A382A776"/>
<protein>
    <submittedName>
        <fullName evidence="6">Uncharacterized protein</fullName>
    </submittedName>
</protein>
<evidence type="ECO:0000256" key="2">
    <source>
        <dbReference type="ARBA" id="ARBA00022801"/>
    </source>
</evidence>
<keyword evidence="3" id="KW-0269">Exonuclease</keyword>
<proteinExistence type="predicted"/>
<dbReference type="SMART" id="SM00955">
    <property type="entry name" value="RNB"/>
    <property type="match status" value="1"/>
</dbReference>
<dbReference type="GO" id="GO:0004540">
    <property type="term" value="F:RNA nuclease activity"/>
    <property type="evidence" value="ECO:0007669"/>
    <property type="project" value="InterPro"/>
</dbReference>